<organism evidence="2 3">
    <name type="scientific">Allacma fusca</name>
    <dbReference type="NCBI Taxonomy" id="39272"/>
    <lineage>
        <taxon>Eukaryota</taxon>
        <taxon>Metazoa</taxon>
        <taxon>Ecdysozoa</taxon>
        <taxon>Arthropoda</taxon>
        <taxon>Hexapoda</taxon>
        <taxon>Collembola</taxon>
        <taxon>Symphypleona</taxon>
        <taxon>Sminthuridae</taxon>
        <taxon>Allacma</taxon>
    </lineage>
</organism>
<proteinExistence type="predicted"/>
<keyword evidence="1" id="KW-1133">Transmembrane helix</keyword>
<gene>
    <name evidence="2" type="ORF">AFUS01_LOCUS439</name>
</gene>
<evidence type="ECO:0000256" key="1">
    <source>
        <dbReference type="SAM" id="Phobius"/>
    </source>
</evidence>
<dbReference type="PANTHER" id="PTHR10974:SF9">
    <property type="entry name" value="DUF229 DOMAIN CONTAINING PROTEIN-RELATED"/>
    <property type="match status" value="1"/>
</dbReference>
<comment type="caution">
    <text evidence="2">The sequence shown here is derived from an EMBL/GenBank/DDBJ whole genome shotgun (WGS) entry which is preliminary data.</text>
</comment>
<dbReference type="AlphaFoldDB" id="A0A8J2J281"/>
<protein>
    <submittedName>
        <fullName evidence="2">Uncharacterized protein</fullName>
    </submittedName>
</protein>
<keyword evidence="1" id="KW-0812">Transmembrane</keyword>
<dbReference type="PANTHER" id="PTHR10974">
    <property type="entry name" value="FI08016P-RELATED"/>
    <property type="match status" value="1"/>
</dbReference>
<evidence type="ECO:0000313" key="2">
    <source>
        <dbReference type="EMBL" id="CAG7642277.1"/>
    </source>
</evidence>
<name>A0A8J2J281_9HEXA</name>
<feature type="transmembrane region" description="Helical" evidence="1">
    <location>
        <begin position="12"/>
        <end position="29"/>
    </location>
</feature>
<dbReference type="Proteomes" id="UP000708208">
    <property type="component" value="Unassembled WGS sequence"/>
</dbReference>
<reference evidence="2" key="1">
    <citation type="submission" date="2021-06" db="EMBL/GenBank/DDBJ databases">
        <authorList>
            <person name="Hodson N. C."/>
            <person name="Mongue J. A."/>
            <person name="Jaron S. K."/>
        </authorList>
    </citation>
    <scope>NUCLEOTIDE SEQUENCE</scope>
</reference>
<evidence type="ECO:0000313" key="3">
    <source>
        <dbReference type="Proteomes" id="UP000708208"/>
    </source>
</evidence>
<dbReference type="GO" id="GO:0005615">
    <property type="term" value="C:extracellular space"/>
    <property type="evidence" value="ECO:0007669"/>
    <property type="project" value="TreeGrafter"/>
</dbReference>
<keyword evidence="1" id="KW-0472">Membrane</keyword>
<keyword evidence="3" id="KW-1185">Reference proteome</keyword>
<sequence length="460" mass="52929">MGSNSTYFKGYRWLLLLKVVGLICFAYYLPINFKPISVTWRSPSVLVSERRASSREPRPGYLVDTLNCKIVDMKPLDSSVRKHFKNKTLQSCPHAIIKKTNSRLVYDETHPNFNATSCCFRKIHRISQNRNKYNMVADWQIRFSRDCVQISNASNGTKLTSKFAEIQCTTRVKGKKIKFKEYIAAILPPEIHTNKTKAKVEYWRGRRFDSGENDWEEIKSNTSISPSVLILGIDSISRLHMYRSLAKTKEFLDANDFVEMRGYTKIGDNTFPNMMGALGGMETNKYPCWKKKTDFMDDCPLIWKNFSSSNYVTALLEDSAGIANFNFMKTGFLEEPTDYYLRPITVAYHGRLSRTQSYNGCVGGMSQTNFMMEYLQNFVTAMGQSRVPHFLFSWFTTLGHDSLNDLKVHIQRWCCQAPYYVLFRLYFHLYKCKIHRFSKFIANGLNISAASLGIGGGCVV</sequence>
<accession>A0A8J2J281</accession>
<dbReference type="InterPro" id="IPR004245">
    <property type="entry name" value="DUF229"/>
</dbReference>
<dbReference type="Pfam" id="PF02995">
    <property type="entry name" value="DUF229"/>
    <property type="match status" value="1"/>
</dbReference>
<dbReference type="OrthoDB" id="413313at2759"/>
<dbReference type="EMBL" id="CAJVCH010001997">
    <property type="protein sequence ID" value="CAG7642277.1"/>
    <property type="molecule type" value="Genomic_DNA"/>
</dbReference>